<dbReference type="Proteomes" id="UP000784294">
    <property type="component" value="Unassembled WGS sequence"/>
</dbReference>
<feature type="compositionally biased region" description="Polar residues" evidence="1">
    <location>
        <begin position="133"/>
        <end position="146"/>
    </location>
</feature>
<gene>
    <name evidence="2" type="ORF">PXEA_LOCUS10452</name>
</gene>
<feature type="compositionally biased region" description="Polar residues" evidence="1">
    <location>
        <begin position="160"/>
        <end position="179"/>
    </location>
</feature>
<name>A0A3S5AI04_9PLAT</name>
<feature type="compositionally biased region" description="Basic and acidic residues" evidence="1">
    <location>
        <begin position="190"/>
        <end position="205"/>
    </location>
</feature>
<sequence length="417" mass="44812">MYSFISSLAPSTRVLRSRGNIQPSDPDQPKPVPSPSVTSSSSSKRFTDSQANIVSTRTRSLSATIEVCSSSSNSNPTVSQLQTLNSCLVSPHRRLMPTRRCSRARPFTPILQSTQADSDDPKSNKKGPHLSSDALSTIAKSLTSPVDQRLSPSADDSHQLRMNSSTNPSAQSSQPSETKLPQPASVIAVEENKQDGDRTEARDDDSLLASCPNQNPDCSGSTSPVALLLSPSRPLASPSANPIPDSDRDRNKVSETSTLLPNESSSTSLMSDSPQPSSCLSPRTLSPHAHPKVPSTSCPPVSIADVSVSNAPITLADIITAELSQSTLVFFETVSRLDCFSQLIQLRKKLNSSKSNKSFSPQIAPVSELLRPHEESLGQSFCHSPHAESGSRACLSYEQIEQVDVVQYNDETQDDED</sequence>
<organism evidence="2 3">
    <name type="scientific">Protopolystoma xenopodis</name>
    <dbReference type="NCBI Taxonomy" id="117903"/>
    <lineage>
        <taxon>Eukaryota</taxon>
        <taxon>Metazoa</taxon>
        <taxon>Spiralia</taxon>
        <taxon>Lophotrochozoa</taxon>
        <taxon>Platyhelminthes</taxon>
        <taxon>Monogenea</taxon>
        <taxon>Polyopisthocotylea</taxon>
        <taxon>Polystomatidea</taxon>
        <taxon>Polystomatidae</taxon>
        <taxon>Protopolystoma</taxon>
    </lineage>
</organism>
<evidence type="ECO:0000313" key="3">
    <source>
        <dbReference type="Proteomes" id="UP000784294"/>
    </source>
</evidence>
<feature type="compositionally biased region" description="Low complexity" evidence="1">
    <location>
        <begin position="223"/>
        <end position="242"/>
    </location>
</feature>
<feature type="compositionally biased region" description="Polar residues" evidence="1">
    <location>
        <begin position="1"/>
        <end position="10"/>
    </location>
</feature>
<feature type="non-terminal residue" evidence="2">
    <location>
        <position position="1"/>
    </location>
</feature>
<protein>
    <submittedName>
        <fullName evidence="2">Uncharacterized protein</fullName>
    </submittedName>
</protein>
<evidence type="ECO:0000256" key="1">
    <source>
        <dbReference type="SAM" id="MobiDB-lite"/>
    </source>
</evidence>
<accession>A0A3S5AI04</accession>
<feature type="region of interest" description="Disordered" evidence="1">
    <location>
        <begin position="98"/>
        <end position="297"/>
    </location>
</feature>
<reference evidence="2" key="1">
    <citation type="submission" date="2018-11" db="EMBL/GenBank/DDBJ databases">
        <authorList>
            <consortium name="Pathogen Informatics"/>
        </authorList>
    </citation>
    <scope>NUCLEOTIDE SEQUENCE</scope>
</reference>
<dbReference type="EMBL" id="CAAALY010030718">
    <property type="protein sequence ID" value="VEL17012.1"/>
    <property type="molecule type" value="Genomic_DNA"/>
</dbReference>
<feature type="compositionally biased region" description="Polar residues" evidence="1">
    <location>
        <begin position="211"/>
        <end position="222"/>
    </location>
</feature>
<comment type="caution">
    <text evidence="2">The sequence shown here is derived from an EMBL/GenBank/DDBJ whole genome shotgun (WGS) entry which is preliminary data.</text>
</comment>
<proteinExistence type="predicted"/>
<feature type="region of interest" description="Disordered" evidence="1">
    <location>
        <begin position="1"/>
        <end position="53"/>
    </location>
</feature>
<keyword evidence="3" id="KW-1185">Reference proteome</keyword>
<dbReference type="AlphaFoldDB" id="A0A3S5AI04"/>
<feature type="compositionally biased region" description="Polar residues" evidence="1">
    <location>
        <begin position="254"/>
        <end position="284"/>
    </location>
</feature>
<evidence type="ECO:0000313" key="2">
    <source>
        <dbReference type="EMBL" id="VEL17012.1"/>
    </source>
</evidence>
<feature type="compositionally biased region" description="Low complexity" evidence="1">
    <location>
        <begin position="35"/>
        <end position="44"/>
    </location>
</feature>